<feature type="transmembrane region" description="Helical" evidence="6">
    <location>
        <begin position="463"/>
        <end position="481"/>
    </location>
</feature>
<feature type="transmembrane region" description="Helical" evidence="6">
    <location>
        <begin position="226"/>
        <end position="246"/>
    </location>
</feature>
<dbReference type="OrthoDB" id="9803632at2"/>
<dbReference type="PANTHER" id="PTHR11048:SF5">
    <property type="entry name" value="DECAPRENYL-PHOSPHATE PHOSPHORIBOSYLTRANSFERASE"/>
    <property type="match status" value="1"/>
</dbReference>
<keyword evidence="8" id="KW-1185">Reference proteome</keyword>
<evidence type="ECO:0000313" key="8">
    <source>
        <dbReference type="Proteomes" id="UP000266385"/>
    </source>
</evidence>
<dbReference type="InterPro" id="IPR023214">
    <property type="entry name" value="HAD_sf"/>
</dbReference>
<dbReference type="NCBIfam" id="NF006088">
    <property type="entry name" value="PRK08238.1"/>
    <property type="match status" value="1"/>
</dbReference>
<dbReference type="GO" id="GO:0005886">
    <property type="term" value="C:plasma membrane"/>
    <property type="evidence" value="ECO:0007669"/>
    <property type="project" value="TreeGrafter"/>
</dbReference>
<dbReference type="AlphaFoldDB" id="A0A399RFL7"/>
<evidence type="ECO:0000256" key="5">
    <source>
        <dbReference type="ARBA" id="ARBA00023136"/>
    </source>
</evidence>
<feature type="transmembrane region" description="Helical" evidence="6">
    <location>
        <begin position="290"/>
        <end position="312"/>
    </location>
</feature>
<feature type="transmembrane region" description="Helical" evidence="6">
    <location>
        <begin position="389"/>
        <end position="410"/>
    </location>
</feature>
<dbReference type="Gene3D" id="1.10.357.140">
    <property type="entry name" value="UbiA prenyltransferase"/>
    <property type="match status" value="1"/>
</dbReference>
<dbReference type="SUPFAM" id="SSF56784">
    <property type="entry name" value="HAD-like"/>
    <property type="match status" value="1"/>
</dbReference>
<comment type="subcellular location">
    <subcellularLocation>
        <location evidence="1">Membrane</location>
        <topology evidence="1">Multi-pass membrane protein</topology>
    </subcellularLocation>
</comment>
<keyword evidence="4 6" id="KW-1133">Transmembrane helix</keyword>
<comment type="caution">
    <text evidence="7">The sequence shown here is derived from an EMBL/GenBank/DDBJ whole genome shotgun (WGS) entry which is preliminary data.</text>
</comment>
<evidence type="ECO:0000313" key="7">
    <source>
        <dbReference type="EMBL" id="RIJ28399.1"/>
    </source>
</evidence>
<dbReference type="PANTHER" id="PTHR11048">
    <property type="entry name" value="PRENYLTRANSFERASES"/>
    <property type="match status" value="1"/>
</dbReference>
<protein>
    <submittedName>
        <fullName evidence="7">UbiA family prenyltransferase</fullName>
    </submittedName>
</protein>
<dbReference type="GO" id="GO:0009247">
    <property type="term" value="P:glycolipid biosynthetic process"/>
    <property type="evidence" value="ECO:0007669"/>
    <property type="project" value="TreeGrafter"/>
</dbReference>
<gene>
    <name evidence="7" type="ORF">D1223_13500</name>
</gene>
<evidence type="ECO:0000256" key="4">
    <source>
        <dbReference type="ARBA" id="ARBA00022989"/>
    </source>
</evidence>
<keyword evidence="5 6" id="KW-0472">Membrane</keyword>
<dbReference type="RefSeq" id="WP_119376935.1">
    <property type="nucleotide sequence ID" value="NZ_QWFX01000013.1"/>
</dbReference>
<dbReference type="InterPro" id="IPR036412">
    <property type="entry name" value="HAD-like_sf"/>
</dbReference>
<dbReference type="EMBL" id="QWFX01000013">
    <property type="protein sequence ID" value="RIJ28399.1"/>
    <property type="molecule type" value="Genomic_DNA"/>
</dbReference>
<evidence type="ECO:0000256" key="2">
    <source>
        <dbReference type="ARBA" id="ARBA00022475"/>
    </source>
</evidence>
<sequence>MSRTPMSKHLPLIVDLDGTLLVTDTLAEGFANAVLRKPLRTSGGLLTLLSGRAAFKRFIHETAEVDIHALPERADLLPFLRSEKARGRSIYLVTAATQSVADEIFKRYRELLDGAYGSSDSVNLKGRKKRDFLLETFPDGFVYAGDSKADLAIWEEAGGIVFAGASKAIQKKARSFGKPVEQTFENKRQNPLGVWLKALRLHQWSKNFLLFAPLFLSGQFMNPDAWGLAILGFFLMGMAASGTYLLNDLLDLSADRRHRTKRNRPLAAGDLFVLHGLIAAPLMIAGALAAALYVSVPFGIGLLTYLGLSLSYSFGLKRVPMLDVSVLAALFSWRVALGAFIISQPLSEWLLTFSVFFFFSLSMAKRHVEVASTAPGQQVRGRGYYAEDAPLTLGIGLSTAAASIVIMVLFLAESAFKSDIYVFQGLLWAVPVLIGFWLMRIWLLAHRGELHDDPVSFAVRDRISLGLGLLLALCFAGAVFLDVP</sequence>
<dbReference type="Gene3D" id="3.40.50.1000">
    <property type="entry name" value="HAD superfamily/HAD-like"/>
    <property type="match status" value="1"/>
</dbReference>
<dbReference type="CDD" id="cd13963">
    <property type="entry name" value="PT_UbiA_2"/>
    <property type="match status" value="1"/>
</dbReference>
<dbReference type="InterPro" id="IPR039653">
    <property type="entry name" value="Prenyltransferase"/>
</dbReference>
<evidence type="ECO:0000256" key="6">
    <source>
        <dbReference type="SAM" id="Phobius"/>
    </source>
</evidence>
<keyword evidence="3 6" id="KW-0812">Transmembrane</keyword>
<dbReference type="Proteomes" id="UP000266385">
    <property type="component" value="Unassembled WGS sequence"/>
</dbReference>
<reference evidence="7 8" key="1">
    <citation type="submission" date="2018-08" db="EMBL/GenBank/DDBJ databases">
        <title>Henriciella mobilis sp. nov., isolated from seawater.</title>
        <authorList>
            <person name="Cheng H."/>
            <person name="Wu Y.-H."/>
            <person name="Xu X.-W."/>
            <person name="Guo L.-L."/>
        </authorList>
    </citation>
    <scope>NUCLEOTIDE SEQUENCE [LARGE SCALE GENOMIC DNA]</scope>
    <source>
        <strain evidence="7 8">JN25</strain>
    </source>
</reference>
<keyword evidence="7" id="KW-0808">Transferase</keyword>
<evidence type="ECO:0000256" key="1">
    <source>
        <dbReference type="ARBA" id="ARBA00004141"/>
    </source>
</evidence>
<dbReference type="InterPro" id="IPR000537">
    <property type="entry name" value="UbiA_prenyltransferase"/>
</dbReference>
<name>A0A399RFL7_9PROT</name>
<organism evidence="7 8">
    <name type="scientific">Henriciella mobilis</name>
    <dbReference type="NCBI Taxonomy" id="2305467"/>
    <lineage>
        <taxon>Bacteria</taxon>
        <taxon>Pseudomonadati</taxon>
        <taxon>Pseudomonadota</taxon>
        <taxon>Alphaproteobacteria</taxon>
        <taxon>Hyphomonadales</taxon>
        <taxon>Hyphomonadaceae</taxon>
        <taxon>Henriciella</taxon>
    </lineage>
</organism>
<dbReference type="GO" id="GO:0016765">
    <property type="term" value="F:transferase activity, transferring alkyl or aryl (other than methyl) groups"/>
    <property type="evidence" value="ECO:0007669"/>
    <property type="project" value="InterPro"/>
</dbReference>
<dbReference type="Pfam" id="PF01040">
    <property type="entry name" value="UbiA"/>
    <property type="match status" value="1"/>
</dbReference>
<accession>A0A399RFL7</accession>
<dbReference type="InterPro" id="IPR044878">
    <property type="entry name" value="UbiA_sf"/>
</dbReference>
<feature type="transmembrane region" description="Helical" evidence="6">
    <location>
        <begin position="266"/>
        <end position="284"/>
    </location>
</feature>
<proteinExistence type="predicted"/>
<evidence type="ECO:0000256" key="3">
    <source>
        <dbReference type="ARBA" id="ARBA00022692"/>
    </source>
</evidence>
<keyword evidence="2" id="KW-1003">Cell membrane</keyword>
<feature type="transmembrane region" description="Helical" evidence="6">
    <location>
        <begin position="422"/>
        <end position="443"/>
    </location>
</feature>